<dbReference type="GO" id="GO:0006508">
    <property type="term" value="P:proteolysis"/>
    <property type="evidence" value="ECO:0007669"/>
    <property type="project" value="UniProtKB-KW"/>
</dbReference>
<evidence type="ECO:0000313" key="3">
    <source>
        <dbReference type="EMBL" id="KAJ7190023.1"/>
    </source>
</evidence>
<accession>A0AAD6UQT4</accession>
<keyword evidence="4" id="KW-1185">Reference proteome</keyword>
<organism evidence="3 4">
    <name type="scientific">Mycena pura</name>
    <dbReference type="NCBI Taxonomy" id="153505"/>
    <lineage>
        <taxon>Eukaryota</taxon>
        <taxon>Fungi</taxon>
        <taxon>Dikarya</taxon>
        <taxon>Basidiomycota</taxon>
        <taxon>Agaricomycotina</taxon>
        <taxon>Agaricomycetes</taxon>
        <taxon>Agaricomycetidae</taxon>
        <taxon>Agaricales</taxon>
        <taxon>Marasmiineae</taxon>
        <taxon>Mycenaceae</taxon>
        <taxon>Mycena</taxon>
    </lineage>
</organism>
<keyword evidence="3" id="KW-0645">Protease</keyword>
<dbReference type="Gene3D" id="3.10.20.90">
    <property type="entry name" value="Phosphatidylinositol 3-kinase Catalytic Subunit, Chain A, domain 1"/>
    <property type="match status" value="2"/>
</dbReference>
<sequence>VEIIRNKMATRQNDLRLYLDIIEDPSKPDPPPQSVMIFLKHFDSSKQTLHGAGKVYMSRMSKVGKLAHVINQRMRWTPSTPLQLYEASCCMEPNVTFAQRWLHDGDIICFQIKLRQTLTYDMEREGLHSTLITYYDFLQHRVLIVFRPKSEEVDKDHTEFSLVLSKKQNYDIMSQKAGEYLRHNPIKLRFTSTHARNGSPKAILKRALNQTIAEIMGPNYINTIILYEKLDVSIVELETE</sequence>
<dbReference type="InterPro" id="IPR024729">
    <property type="entry name" value="USP7_ICP0-binding_dom"/>
</dbReference>
<evidence type="ECO:0000259" key="2">
    <source>
        <dbReference type="Pfam" id="PF12436"/>
    </source>
</evidence>
<protein>
    <submittedName>
        <fullName evidence="3">ICP0-binding domain of ubiquitin-specific protease 7</fullName>
    </submittedName>
</protein>
<evidence type="ECO:0000256" key="1">
    <source>
        <dbReference type="ARBA" id="ARBA00022786"/>
    </source>
</evidence>
<reference evidence="3" key="1">
    <citation type="submission" date="2023-03" db="EMBL/GenBank/DDBJ databases">
        <title>Massive genome expansion in bonnet fungi (Mycena s.s.) driven by repeated elements and novel gene families across ecological guilds.</title>
        <authorList>
            <consortium name="Lawrence Berkeley National Laboratory"/>
            <person name="Harder C.B."/>
            <person name="Miyauchi S."/>
            <person name="Viragh M."/>
            <person name="Kuo A."/>
            <person name="Thoen E."/>
            <person name="Andreopoulos B."/>
            <person name="Lu D."/>
            <person name="Skrede I."/>
            <person name="Drula E."/>
            <person name="Henrissat B."/>
            <person name="Morin E."/>
            <person name="Kohler A."/>
            <person name="Barry K."/>
            <person name="LaButti K."/>
            <person name="Morin E."/>
            <person name="Salamov A."/>
            <person name="Lipzen A."/>
            <person name="Mereny Z."/>
            <person name="Hegedus B."/>
            <person name="Baldrian P."/>
            <person name="Stursova M."/>
            <person name="Weitz H."/>
            <person name="Taylor A."/>
            <person name="Grigoriev I.V."/>
            <person name="Nagy L.G."/>
            <person name="Martin F."/>
            <person name="Kauserud H."/>
        </authorList>
    </citation>
    <scope>NUCLEOTIDE SEQUENCE</scope>
    <source>
        <strain evidence="3">9144</strain>
    </source>
</reference>
<dbReference type="EMBL" id="JARJCW010000159">
    <property type="protein sequence ID" value="KAJ7190023.1"/>
    <property type="molecule type" value="Genomic_DNA"/>
</dbReference>
<dbReference type="AlphaFoldDB" id="A0AAD6UQT4"/>
<keyword evidence="3" id="KW-0378">Hydrolase</keyword>
<proteinExistence type="predicted"/>
<dbReference type="Pfam" id="PF12436">
    <property type="entry name" value="USP7_ICP0_bdg"/>
    <property type="match status" value="1"/>
</dbReference>
<feature type="domain" description="Ubiquitin carboxyl-terminal hydrolase 7 ICP0-binding" evidence="2">
    <location>
        <begin position="1"/>
        <end position="216"/>
    </location>
</feature>
<dbReference type="Proteomes" id="UP001219525">
    <property type="component" value="Unassembled WGS sequence"/>
</dbReference>
<feature type="non-terminal residue" evidence="3">
    <location>
        <position position="1"/>
    </location>
</feature>
<evidence type="ECO:0000313" key="4">
    <source>
        <dbReference type="Proteomes" id="UP001219525"/>
    </source>
</evidence>
<gene>
    <name evidence="3" type="ORF">GGX14DRAFT_382613</name>
</gene>
<keyword evidence="1" id="KW-0833">Ubl conjugation pathway</keyword>
<dbReference type="GO" id="GO:0008233">
    <property type="term" value="F:peptidase activity"/>
    <property type="evidence" value="ECO:0007669"/>
    <property type="project" value="UniProtKB-KW"/>
</dbReference>
<comment type="caution">
    <text evidence="3">The sequence shown here is derived from an EMBL/GenBank/DDBJ whole genome shotgun (WGS) entry which is preliminary data.</text>
</comment>
<name>A0AAD6UQT4_9AGAR</name>